<proteinExistence type="inferred from homology"/>
<feature type="binding site" evidence="8">
    <location>
        <position position="110"/>
    </location>
    <ligand>
        <name>Fe cation</name>
        <dbReference type="ChEBI" id="CHEBI:24875"/>
        <label>1</label>
    </ligand>
</feature>
<evidence type="ECO:0000313" key="12">
    <source>
        <dbReference type="EMBL" id="KAB1284153.1"/>
    </source>
</evidence>
<dbReference type="InterPro" id="IPR012347">
    <property type="entry name" value="Ferritin-like"/>
</dbReference>
<dbReference type="GO" id="GO:0008199">
    <property type="term" value="F:ferric iron binding"/>
    <property type="evidence" value="ECO:0007669"/>
    <property type="project" value="InterPro"/>
</dbReference>
<accession>A0A5N4EKW0</accession>
<evidence type="ECO:0000256" key="6">
    <source>
        <dbReference type="ARBA" id="ARBA00025111"/>
    </source>
</evidence>
<dbReference type="InterPro" id="IPR008331">
    <property type="entry name" value="Ferritin_DPS_dom"/>
</dbReference>
<evidence type="ECO:0000256" key="5">
    <source>
        <dbReference type="ARBA" id="ARBA00023004"/>
    </source>
</evidence>
<dbReference type="AlphaFoldDB" id="A0A5N4EKW0"/>
<dbReference type="PROSITE" id="PS50905">
    <property type="entry name" value="FERRITIN_LIKE"/>
    <property type="match status" value="1"/>
</dbReference>
<dbReference type="PANTHER" id="PTHR11431">
    <property type="entry name" value="FERRITIN"/>
    <property type="match status" value="1"/>
</dbReference>
<sequence>MESKAEGLLPEECRVALNQVASYELNVSDAYVSMTCYYTEDKETPAFLTFFEDQAERLDIENWGTGKKAIESALQLENTLSSLLQDLKALASRKKQASLARFMKKFLDEQIRNISYLEYQLGYQEELEKMAKNEGQDEKAAVASEASGKETPEGNTARLPTQQVPSPES</sequence>
<dbReference type="Gene3D" id="1.20.1260.10">
    <property type="match status" value="2"/>
</dbReference>
<keyword evidence="4" id="KW-0560">Oxidoreductase</keyword>
<dbReference type="Pfam" id="PF00210">
    <property type="entry name" value="Ferritin"/>
    <property type="match status" value="1"/>
</dbReference>
<feature type="binding site" evidence="8">
    <location>
        <position position="77"/>
    </location>
    <ligand>
        <name>Fe cation</name>
        <dbReference type="ChEBI" id="CHEBI:24875"/>
        <label>1</label>
    </ligand>
</feature>
<evidence type="ECO:0000256" key="2">
    <source>
        <dbReference type="ARBA" id="ARBA00022434"/>
    </source>
</evidence>
<evidence type="ECO:0000259" key="11">
    <source>
        <dbReference type="PROSITE" id="PS50905"/>
    </source>
</evidence>
<dbReference type="GO" id="GO:0006826">
    <property type="term" value="P:iron ion transport"/>
    <property type="evidence" value="ECO:0007669"/>
    <property type="project" value="InterPro"/>
</dbReference>
<gene>
    <name evidence="12" type="ORF">Cadr_000000920</name>
</gene>
<comment type="catalytic activity">
    <reaction evidence="7">
        <text>4 Fe(2+) + O2 + 4 H(+) = 4 Fe(3+) + 2 H2O</text>
        <dbReference type="Rhea" id="RHEA:11148"/>
        <dbReference type="ChEBI" id="CHEBI:15377"/>
        <dbReference type="ChEBI" id="CHEBI:15378"/>
        <dbReference type="ChEBI" id="CHEBI:15379"/>
        <dbReference type="ChEBI" id="CHEBI:29033"/>
        <dbReference type="ChEBI" id="CHEBI:29034"/>
        <dbReference type="EC" id="1.16.3.1"/>
    </reaction>
</comment>
<keyword evidence="2 9" id="KW-0409">Iron storage</keyword>
<protein>
    <recommendedName>
        <fullName evidence="9">Ferritin</fullName>
    </recommendedName>
</protein>
<keyword evidence="5 8" id="KW-0408">Iron</keyword>
<comment type="similarity">
    <text evidence="1 9">Belongs to the ferritin family.</text>
</comment>
<reference evidence="12 13" key="1">
    <citation type="journal article" date="2019" name="Mol. Ecol. Resour.">
        <title>Improving Illumina assemblies with Hi-C and long reads: an example with the North African dromedary.</title>
        <authorList>
            <person name="Elbers J.P."/>
            <person name="Rogers M.F."/>
            <person name="Perelman P.L."/>
            <person name="Proskuryakova A.A."/>
            <person name="Serdyukova N.A."/>
            <person name="Johnson W.E."/>
            <person name="Horin P."/>
            <person name="Corander J."/>
            <person name="Murphy D."/>
            <person name="Burger P.A."/>
        </authorList>
    </citation>
    <scope>NUCLEOTIDE SEQUENCE [LARGE SCALE GENOMIC DNA]</scope>
    <source>
        <strain evidence="12">Drom800</strain>
        <tissue evidence="12">Blood</tissue>
    </source>
</reference>
<evidence type="ECO:0000256" key="1">
    <source>
        <dbReference type="ARBA" id="ARBA00007513"/>
    </source>
</evidence>
<dbReference type="GO" id="GO:0004322">
    <property type="term" value="F:ferroxidase activity"/>
    <property type="evidence" value="ECO:0007669"/>
    <property type="project" value="UniProtKB-EC"/>
</dbReference>
<comment type="caution">
    <text evidence="12">The sequence shown here is derived from an EMBL/GenBank/DDBJ whole genome shotgun (WGS) entry which is preliminary data.</text>
</comment>
<keyword evidence="13" id="KW-1185">Reference proteome</keyword>
<feature type="domain" description="Ferritin-like diiron" evidence="11">
    <location>
        <begin position="1"/>
        <end position="128"/>
    </location>
</feature>
<evidence type="ECO:0000256" key="7">
    <source>
        <dbReference type="ARBA" id="ARBA00047990"/>
    </source>
</evidence>
<dbReference type="PANTHER" id="PTHR11431:SF54">
    <property type="entry name" value="FERRITIN"/>
    <property type="match status" value="1"/>
</dbReference>
<dbReference type="Proteomes" id="UP000299084">
    <property type="component" value="Unassembled WGS sequence"/>
</dbReference>
<dbReference type="InterPro" id="IPR009078">
    <property type="entry name" value="Ferritin-like_SF"/>
</dbReference>
<evidence type="ECO:0000313" key="13">
    <source>
        <dbReference type="Proteomes" id="UP000299084"/>
    </source>
</evidence>
<dbReference type="SUPFAM" id="SSF47240">
    <property type="entry name" value="Ferritin-like"/>
    <property type="match status" value="1"/>
</dbReference>
<comment type="function">
    <text evidence="6">Stores iron in a soluble, non-toxic, readily available form. Important for iron homeostasis. Has ferroxidase activity. Iron is taken up in the ferrous form and deposited as ferric hydroxides after oxidation.</text>
</comment>
<organism evidence="12 13">
    <name type="scientific">Camelus dromedarius</name>
    <name type="common">Dromedary</name>
    <name type="synonym">Arabian camel</name>
    <dbReference type="NCBI Taxonomy" id="9838"/>
    <lineage>
        <taxon>Eukaryota</taxon>
        <taxon>Metazoa</taxon>
        <taxon>Chordata</taxon>
        <taxon>Craniata</taxon>
        <taxon>Vertebrata</taxon>
        <taxon>Euteleostomi</taxon>
        <taxon>Mammalia</taxon>
        <taxon>Eutheria</taxon>
        <taxon>Laurasiatheria</taxon>
        <taxon>Artiodactyla</taxon>
        <taxon>Tylopoda</taxon>
        <taxon>Camelidae</taxon>
        <taxon>Camelus</taxon>
    </lineage>
</organism>
<dbReference type="EMBL" id="JWIN03000001">
    <property type="protein sequence ID" value="KAB1284153.1"/>
    <property type="molecule type" value="Genomic_DNA"/>
</dbReference>
<dbReference type="GO" id="GO:0006879">
    <property type="term" value="P:intracellular iron ion homeostasis"/>
    <property type="evidence" value="ECO:0007669"/>
    <property type="project" value="UniProtKB-KW"/>
</dbReference>
<name>A0A5N4EKW0_CAMDR</name>
<dbReference type="GO" id="GO:0005737">
    <property type="term" value="C:cytoplasm"/>
    <property type="evidence" value="ECO:0007669"/>
    <property type="project" value="TreeGrafter"/>
</dbReference>
<keyword evidence="3 8" id="KW-0479">Metal-binding</keyword>
<feature type="compositionally biased region" description="Polar residues" evidence="10">
    <location>
        <begin position="158"/>
        <end position="169"/>
    </location>
</feature>
<dbReference type="GO" id="GO:0008198">
    <property type="term" value="F:ferrous iron binding"/>
    <property type="evidence" value="ECO:0007669"/>
    <property type="project" value="TreeGrafter"/>
</dbReference>
<evidence type="ECO:0000256" key="3">
    <source>
        <dbReference type="ARBA" id="ARBA00022723"/>
    </source>
</evidence>
<dbReference type="InterPro" id="IPR001519">
    <property type="entry name" value="Ferritin"/>
</dbReference>
<evidence type="ECO:0000256" key="8">
    <source>
        <dbReference type="PIRSR" id="PIRSR601519-1"/>
    </source>
</evidence>
<evidence type="ECO:0000256" key="4">
    <source>
        <dbReference type="ARBA" id="ARBA00023002"/>
    </source>
</evidence>
<evidence type="ECO:0000256" key="9">
    <source>
        <dbReference type="RuleBase" id="RU361145"/>
    </source>
</evidence>
<evidence type="ECO:0000256" key="10">
    <source>
        <dbReference type="SAM" id="MobiDB-lite"/>
    </source>
</evidence>
<comment type="function">
    <text evidence="9">Stores iron in a soluble, non-toxic, readily available form. Important for iron homeostasis. Iron is taken up in the ferrous form and deposited as ferric hydroxides after oxidation.</text>
</comment>
<dbReference type="InterPro" id="IPR009040">
    <property type="entry name" value="Ferritin-like_diiron"/>
</dbReference>
<feature type="region of interest" description="Disordered" evidence="10">
    <location>
        <begin position="132"/>
        <end position="169"/>
    </location>
</feature>